<proteinExistence type="predicted"/>
<evidence type="ECO:0000256" key="11">
    <source>
        <dbReference type="SAM" id="MobiDB-lite"/>
    </source>
</evidence>
<dbReference type="AlphaFoldDB" id="A0A1X0CZW3"/>
<feature type="region of interest" description="Disordered" evidence="11">
    <location>
        <begin position="97"/>
        <end position="141"/>
    </location>
</feature>
<dbReference type="STRING" id="444597.BST26_18420"/>
<keyword evidence="8 12" id="KW-1133">Transmembrane helix</keyword>
<keyword evidence="5" id="KW-0808">Transferase</keyword>
<evidence type="ECO:0000256" key="2">
    <source>
        <dbReference type="ARBA" id="ARBA00004236"/>
    </source>
</evidence>
<evidence type="ECO:0000256" key="6">
    <source>
        <dbReference type="ARBA" id="ARBA00022692"/>
    </source>
</evidence>
<keyword evidence="6 12" id="KW-0812">Transmembrane</keyword>
<feature type="transmembrane region" description="Helical" evidence="12">
    <location>
        <begin position="174"/>
        <end position="198"/>
    </location>
</feature>
<accession>A0A1X0CZW3</accession>
<dbReference type="InterPro" id="IPR003594">
    <property type="entry name" value="HATPase_dom"/>
</dbReference>
<dbReference type="PRINTS" id="PR00344">
    <property type="entry name" value="BCTRLSENSOR"/>
</dbReference>
<dbReference type="PROSITE" id="PS50885">
    <property type="entry name" value="HAMP"/>
    <property type="match status" value="1"/>
</dbReference>
<feature type="transmembrane region" description="Helical" evidence="12">
    <location>
        <begin position="20"/>
        <end position="43"/>
    </location>
</feature>
<dbReference type="Pfam" id="PF00512">
    <property type="entry name" value="HisKA"/>
    <property type="match status" value="1"/>
</dbReference>
<dbReference type="InterPro" id="IPR036097">
    <property type="entry name" value="HisK_dim/P_sf"/>
</dbReference>
<dbReference type="SUPFAM" id="SSF55874">
    <property type="entry name" value="ATPase domain of HSP90 chaperone/DNA topoisomerase II/histidine kinase"/>
    <property type="match status" value="1"/>
</dbReference>
<evidence type="ECO:0000256" key="3">
    <source>
        <dbReference type="ARBA" id="ARBA00012438"/>
    </source>
</evidence>
<evidence type="ECO:0000256" key="9">
    <source>
        <dbReference type="ARBA" id="ARBA00023012"/>
    </source>
</evidence>
<dbReference type="SUPFAM" id="SSF47384">
    <property type="entry name" value="Homodimeric domain of signal transducing histidine kinase"/>
    <property type="match status" value="1"/>
</dbReference>
<evidence type="ECO:0000256" key="1">
    <source>
        <dbReference type="ARBA" id="ARBA00000085"/>
    </source>
</evidence>
<gene>
    <name evidence="13" type="ORF">BST26_18420</name>
</gene>
<name>A0A1X0CZW3_9MYCO</name>
<dbReference type="SMART" id="SM00387">
    <property type="entry name" value="HATPase_c"/>
    <property type="match status" value="1"/>
</dbReference>
<evidence type="ECO:0000256" key="12">
    <source>
        <dbReference type="SAM" id="Phobius"/>
    </source>
</evidence>
<evidence type="ECO:0000256" key="10">
    <source>
        <dbReference type="ARBA" id="ARBA00023136"/>
    </source>
</evidence>
<dbReference type="InterPro" id="IPR005467">
    <property type="entry name" value="His_kinase_dom"/>
</dbReference>
<keyword evidence="7 13" id="KW-0418">Kinase</keyword>
<dbReference type="SUPFAM" id="SSF158472">
    <property type="entry name" value="HAMP domain-like"/>
    <property type="match status" value="1"/>
</dbReference>
<protein>
    <recommendedName>
        <fullName evidence="3">histidine kinase</fullName>
        <ecNumber evidence="3">2.7.13.3</ecNumber>
    </recommendedName>
</protein>
<evidence type="ECO:0000256" key="5">
    <source>
        <dbReference type="ARBA" id="ARBA00022679"/>
    </source>
</evidence>
<evidence type="ECO:0000313" key="14">
    <source>
        <dbReference type="Proteomes" id="UP000192801"/>
    </source>
</evidence>
<keyword evidence="9" id="KW-0902">Two-component regulatory system</keyword>
<evidence type="ECO:0000256" key="4">
    <source>
        <dbReference type="ARBA" id="ARBA00022553"/>
    </source>
</evidence>
<evidence type="ECO:0000256" key="8">
    <source>
        <dbReference type="ARBA" id="ARBA00022989"/>
    </source>
</evidence>
<dbReference type="SMART" id="SM00388">
    <property type="entry name" value="HisKA"/>
    <property type="match status" value="1"/>
</dbReference>
<evidence type="ECO:0000256" key="7">
    <source>
        <dbReference type="ARBA" id="ARBA00022777"/>
    </source>
</evidence>
<dbReference type="CDD" id="cd00082">
    <property type="entry name" value="HisKA"/>
    <property type="match status" value="1"/>
</dbReference>
<sequence length="511" mass="52964">MTAAPNPVTRTPSLRRRVTLMTLAVLAVLLLVLGLTVDTLLGAQTRRSVHDRLLATAARADALAAAHTPPDQLVAQLGGGGIRALLITADGTGYGDDAIRADTATGPTVPPPPPRGPDPGPLPPDRGAPPPPPNEPPPDATAAAVVHPLISGGRVILVADTTATTALIRRLREVMIGAGVITLAVAALLLAAVTRVALRPLDQLTTLAETITGGDRGRRLRPDRPDTELGNAAAAFDGMLDALEDSEERAQCSAEAAQRAEGATRRFLADAAHELRTPIAGIRVTAEQLHSTAAQFGEDPHATGQYRRAALLLTEARRASRLIADMLDLTRLDAGVTLDLTDTDLAALADAECERAALLSPEVTVVRTGESGLHVRADANRISQILSNLVDNARRHTPPGGDIRIDVGYTEPNRSPGGADPCAEVTVTDTGPGITDADRERVFGRLVRLDSARDADRGGAGLGLAIARALARAHHGDLVCLPHGGGARFRLTLPLPGGTDTGGQPDGVVGG</sequence>
<dbReference type="PANTHER" id="PTHR45436:SF5">
    <property type="entry name" value="SENSOR HISTIDINE KINASE TRCS"/>
    <property type="match status" value="1"/>
</dbReference>
<dbReference type="Gene3D" id="6.10.340.10">
    <property type="match status" value="1"/>
</dbReference>
<dbReference type="InterPro" id="IPR036890">
    <property type="entry name" value="HATPase_C_sf"/>
</dbReference>
<dbReference type="Pfam" id="PF00672">
    <property type="entry name" value="HAMP"/>
    <property type="match status" value="1"/>
</dbReference>
<dbReference type="SMART" id="SM00304">
    <property type="entry name" value="HAMP"/>
    <property type="match status" value="1"/>
</dbReference>
<dbReference type="GO" id="GO:0005886">
    <property type="term" value="C:plasma membrane"/>
    <property type="evidence" value="ECO:0007669"/>
    <property type="project" value="UniProtKB-SubCell"/>
</dbReference>
<dbReference type="Gene3D" id="3.30.565.10">
    <property type="entry name" value="Histidine kinase-like ATPase, C-terminal domain"/>
    <property type="match status" value="1"/>
</dbReference>
<keyword evidence="14" id="KW-1185">Reference proteome</keyword>
<dbReference type="PANTHER" id="PTHR45436">
    <property type="entry name" value="SENSOR HISTIDINE KINASE YKOH"/>
    <property type="match status" value="1"/>
</dbReference>
<dbReference type="CDD" id="cd06225">
    <property type="entry name" value="HAMP"/>
    <property type="match status" value="1"/>
</dbReference>
<dbReference type="InterPro" id="IPR003661">
    <property type="entry name" value="HisK_dim/P_dom"/>
</dbReference>
<dbReference type="EC" id="2.7.13.3" evidence="3"/>
<comment type="caution">
    <text evidence="13">The sequence shown here is derived from an EMBL/GenBank/DDBJ whole genome shotgun (WGS) entry which is preliminary data.</text>
</comment>
<keyword evidence="10 12" id="KW-0472">Membrane</keyword>
<reference evidence="13 14" key="1">
    <citation type="submission" date="2016-12" db="EMBL/GenBank/DDBJ databases">
        <title>The new phylogeny of genus Mycobacterium.</title>
        <authorList>
            <person name="Tortoli E."/>
            <person name="Trovato A."/>
            <person name="Cirillo D.M."/>
        </authorList>
    </citation>
    <scope>NUCLEOTIDE SEQUENCE [LARGE SCALE GENOMIC DNA]</scope>
    <source>
        <strain evidence="13 14">DSM 45130</strain>
    </source>
</reference>
<organism evidence="13 14">
    <name type="scientific">Mycolicibacterium insubricum</name>
    <dbReference type="NCBI Taxonomy" id="444597"/>
    <lineage>
        <taxon>Bacteria</taxon>
        <taxon>Bacillati</taxon>
        <taxon>Actinomycetota</taxon>
        <taxon>Actinomycetes</taxon>
        <taxon>Mycobacteriales</taxon>
        <taxon>Mycobacteriaceae</taxon>
        <taxon>Mycolicibacterium</taxon>
    </lineage>
</organism>
<dbReference type="InterPro" id="IPR050428">
    <property type="entry name" value="TCS_sensor_his_kinase"/>
</dbReference>
<dbReference type="InterPro" id="IPR003660">
    <property type="entry name" value="HAMP_dom"/>
</dbReference>
<dbReference type="Gene3D" id="1.10.287.130">
    <property type="match status" value="1"/>
</dbReference>
<evidence type="ECO:0000313" key="13">
    <source>
        <dbReference type="EMBL" id="ORA65711.1"/>
    </source>
</evidence>
<dbReference type="Pfam" id="PF02518">
    <property type="entry name" value="HATPase_c"/>
    <property type="match status" value="1"/>
</dbReference>
<dbReference type="EMBL" id="MVHS01000059">
    <property type="protein sequence ID" value="ORA65711.1"/>
    <property type="molecule type" value="Genomic_DNA"/>
</dbReference>
<comment type="catalytic activity">
    <reaction evidence="1">
        <text>ATP + protein L-histidine = ADP + protein N-phospho-L-histidine.</text>
        <dbReference type="EC" id="2.7.13.3"/>
    </reaction>
</comment>
<feature type="compositionally biased region" description="Pro residues" evidence="11">
    <location>
        <begin position="108"/>
        <end position="139"/>
    </location>
</feature>
<dbReference type="PROSITE" id="PS50109">
    <property type="entry name" value="HIS_KIN"/>
    <property type="match status" value="1"/>
</dbReference>
<dbReference type="Proteomes" id="UP000192801">
    <property type="component" value="Unassembled WGS sequence"/>
</dbReference>
<keyword evidence="4" id="KW-0597">Phosphoprotein</keyword>
<comment type="subcellular location">
    <subcellularLocation>
        <location evidence="2">Cell membrane</location>
    </subcellularLocation>
</comment>
<dbReference type="InterPro" id="IPR004358">
    <property type="entry name" value="Sig_transdc_His_kin-like_C"/>
</dbReference>
<dbReference type="GO" id="GO:0000155">
    <property type="term" value="F:phosphorelay sensor kinase activity"/>
    <property type="evidence" value="ECO:0007669"/>
    <property type="project" value="InterPro"/>
</dbReference>